<evidence type="ECO:0000313" key="2">
    <source>
        <dbReference type="WBParaSite" id="PS1159_v2.g16619.t1"/>
    </source>
</evidence>
<evidence type="ECO:0000313" key="1">
    <source>
        <dbReference type="Proteomes" id="UP000887580"/>
    </source>
</evidence>
<dbReference type="Proteomes" id="UP000887580">
    <property type="component" value="Unplaced"/>
</dbReference>
<reference evidence="2" key="1">
    <citation type="submission" date="2022-11" db="UniProtKB">
        <authorList>
            <consortium name="WormBaseParasite"/>
        </authorList>
    </citation>
    <scope>IDENTIFICATION</scope>
</reference>
<name>A0AC35FEF2_9BILA</name>
<organism evidence="1 2">
    <name type="scientific">Panagrolaimus sp. PS1159</name>
    <dbReference type="NCBI Taxonomy" id="55785"/>
    <lineage>
        <taxon>Eukaryota</taxon>
        <taxon>Metazoa</taxon>
        <taxon>Ecdysozoa</taxon>
        <taxon>Nematoda</taxon>
        <taxon>Chromadorea</taxon>
        <taxon>Rhabditida</taxon>
        <taxon>Tylenchina</taxon>
        <taxon>Panagrolaimomorpha</taxon>
        <taxon>Panagrolaimoidea</taxon>
        <taxon>Panagrolaimidae</taxon>
        <taxon>Panagrolaimus</taxon>
    </lineage>
</organism>
<dbReference type="WBParaSite" id="PS1159_v2.g16619.t1">
    <property type="protein sequence ID" value="PS1159_v2.g16619.t1"/>
    <property type="gene ID" value="PS1159_v2.g16619"/>
</dbReference>
<proteinExistence type="predicted"/>
<accession>A0AC35FEF2</accession>
<sequence>MKDKPKIDALFQNYLYLKQILPSSFQCRRSKRLRYFFILLILFFIYQICPSTQHISELTFQQRIVHFDLKGAPPKLEYFQKLLPFIKSLGFNTILMEYEDFFPYSGELQIFRAANAYSSKTLSEILRLAADNNLEVIPLIQTFGHLQFVLKHEKFAHLREISKNDDTICPSEPDSIQLIQEMLRQIQSAHPKSKTIHIGFDEAWSIGKDERCQNKLKTDFGYSLERLKLSHISTVARFAKDILGYKSVMAWDDLLRKIPINLLTEYQIGQYITPVIWNYDLDVSNSNKFPNGMFERYTKIFPKLIFGSVFKGAENGNETFVNIDRYFTNLKSFFNLYEIKKDKLEGRISGIVLTGWQRFWHGTDLCEILPEGIPSLVTEAIYMNNPGLRTDRNGVTEKVFEILKCKTKILKPTEFYNSLYIPRTEGIYAYCNFPGVDVYALIEQLHFLQWKTKQTAPSKISTLKTEQKILQDEFREKLSKYFYNDTVEEFIKQNIDSIIPKSLLLTETNEL</sequence>
<protein>
    <submittedName>
        <fullName evidence="2">Beta-N-acetylhexosaminidase</fullName>
    </submittedName>
</protein>